<reference evidence="2 3" key="1">
    <citation type="submission" date="2019-08" db="EMBL/GenBank/DDBJ databases">
        <title>Complete genome sequence of Candidatus Uab amorphum.</title>
        <authorList>
            <person name="Shiratori T."/>
            <person name="Suzuki S."/>
            <person name="Kakizawa Y."/>
            <person name="Ishida K."/>
        </authorList>
    </citation>
    <scope>NUCLEOTIDE SEQUENCE [LARGE SCALE GENOMIC DNA]</scope>
    <source>
        <strain evidence="2 3">SRT547</strain>
    </source>
</reference>
<feature type="transmembrane region" description="Helical" evidence="1">
    <location>
        <begin position="31"/>
        <end position="52"/>
    </location>
</feature>
<evidence type="ECO:0000313" key="2">
    <source>
        <dbReference type="EMBL" id="BBM85384.1"/>
    </source>
</evidence>
<gene>
    <name evidence="2" type="ORF">UABAM_03751</name>
</gene>
<protein>
    <submittedName>
        <fullName evidence="2">Uncharacterized protein</fullName>
    </submittedName>
</protein>
<keyword evidence="1" id="KW-0812">Transmembrane</keyword>
<organism evidence="2 3">
    <name type="scientific">Uabimicrobium amorphum</name>
    <dbReference type="NCBI Taxonomy" id="2596890"/>
    <lineage>
        <taxon>Bacteria</taxon>
        <taxon>Pseudomonadati</taxon>
        <taxon>Planctomycetota</taxon>
        <taxon>Candidatus Uabimicrobiia</taxon>
        <taxon>Candidatus Uabimicrobiales</taxon>
        <taxon>Candidatus Uabimicrobiaceae</taxon>
        <taxon>Candidatus Uabimicrobium</taxon>
    </lineage>
</organism>
<keyword evidence="3" id="KW-1185">Reference proteome</keyword>
<accession>A0A5S9F5B6</accession>
<dbReference type="KEGG" id="uam:UABAM_03751"/>
<evidence type="ECO:0000256" key="1">
    <source>
        <dbReference type="SAM" id="Phobius"/>
    </source>
</evidence>
<dbReference type="AlphaFoldDB" id="A0A5S9F5B6"/>
<evidence type="ECO:0000313" key="3">
    <source>
        <dbReference type="Proteomes" id="UP000326354"/>
    </source>
</evidence>
<proteinExistence type="predicted"/>
<sequence length="117" mass="13482">MNDKQFEQYLQTFEAKPSPALRRKIFGTQNYWSYISVAALFVVSFCGVWFLAFDKATPQPPVVAKAKPQMHKARLSYMRRQVIVTGEIPDFTQKDSSSFSRQLYKASSRNLSDFSNN</sequence>
<name>A0A5S9F5B6_UABAM</name>
<keyword evidence="1" id="KW-1133">Transmembrane helix</keyword>
<dbReference type="Proteomes" id="UP000326354">
    <property type="component" value="Chromosome"/>
</dbReference>
<keyword evidence="1" id="KW-0472">Membrane</keyword>
<dbReference type="EMBL" id="AP019860">
    <property type="protein sequence ID" value="BBM85384.1"/>
    <property type="molecule type" value="Genomic_DNA"/>
</dbReference>
<dbReference type="RefSeq" id="WP_151969490.1">
    <property type="nucleotide sequence ID" value="NZ_AP019860.1"/>
</dbReference>